<dbReference type="PANTHER" id="PTHR30381">
    <property type="entry name" value="FLAGELLAR P-RING PERIPLASMIC PROTEIN FLGI"/>
    <property type="match status" value="1"/>
</dbReference>
<comment type="function">
    <text evidence="1 4">Assembles around the rod to form the L-ring and probably protects the motor/basal body from shearing forces during rotation.</text>
</comment>
<dbReference type="EMBL" id="FQ670179">
    <property type="protein sequence ID" value="CBY83039.1"/>
    <property type="molecule type" value="Genomic_DNA"/>
</dbReference>
<dbReference type="PANTHER" id="PTHR30381:SF0">
    <property type="entry name" value="FLAGELLAR P-RING PROTEIN"/>
    <property type="match status" value="1"/>
</dbReference>
<keyword evidence="3 4" id="KW-0975">Bacterial flagellum</keyword>
<gene>
    <name evidence="4 5" type="primary">flgI</name>
    <name evidence="5" type="ordered locus">Hfelis_09550</name>
</gene>
<dbReference type="AlphaFoldDB" id="E7ACK8"/>
<dbReference type="STRING" id="936155.HFELIS_09550"/>
<dbReference type="GO" id="GO:0009428">
    <property type="term" value="C:bacterial-type flagellum basal body, distal rod, P ring"/>
    <property type="evidence" value="ECO:0007669"/>
    <property type="project" value="InterPro"/>
</dbReference>
<dbReference type="NCBIfam" id="NF003676">
    <property type="entry name" value="PRK05303.1"/>
    <property type="match status" value="1"/>
</dbReference>
<dbReference type="GO" id="GO:0005198">
    <property type="term" value="F:structural molecule activity"/>
    <property type="evidence" value="ECO:0007669"/>
    <property type="project" value="InterPro"/>
</dbReference>
<evidence type="ECO:0000313" key="5">
    <source>
        <dbReference type="EMBL" id="CBY83039.1"/>
    </source>
</evidence>
<dbReference type="Proteomes" id="UP000007934">
    <property type="component" value="Chromosome"/>
</dbReference>
<protein>
    <recommendedName>
        <fullName evidence="4">Flagellar P-ring protein</fullName>
    </recommendedName>
    <alternativeName>
        <fullName evidence="4">Basal body P-ring protein</fullName>
    </alternativeName>
</protein>
<evidence type="ECO:0000256" key="3">
    <source>
        <dbReference type="ARBA" id="ARBA00023143"/>
    </source>
</evidence>
<accession>E7ACK8</accession>
<organism evidence="5 6">
    <name type="scientific">Helicobacter felis (strain ATCC 49179 / CCUG 28539 / NCTC 12436 / CS1)</name>
    <dbReference type="NCBI Taxonomy" id="936155"/>
    <lineage>
        <taxon>Bacteria</taxon>
        <taxon>Pseudomonadati</taxon>
        <taxon>Campylobacterota</taxon>
        <taxon>Epsilonproteobacteria</taxon>
        <taxon>Campylobacterales</taxon>
        <taxon>Helicobacteraceae</taxon>
        <taxon>Helicobacter</taxon>
    </lineage>
</organism>
<dbReference type="GO" id="GO:0071973">
    <property type="term" value="P:bacterial-type flagellum-dependent cell motility"/>
    <property type="evidence" value="ECO:0007669"/>
    <property type="project" value="InterPro"/>
</dbReference>
<sequence length="348" mass="37321">MFGMECLKYFLVFVFCLGSLRAEKIEDIANIVGVRDNQLVGYGLVIGLNGTGDKSGSKFTMQSIANMLESVNVKVSPNDIASKNVAAVMITASLPSFARQGDKIDIQISSIGDAKSINHGVLVMTPLTAIDGNIYAIAQGSVSLGNSANQLSGTVINGATIEREVSYDLYNKNGMTLSLKKPNFKNAIKIQETLNKVFKEKVALAIDPKTIKLKKPTNLTMVEFLALIQEVNINYSHQNKIIIDEKSGTVVAGVDIVVHPVVVTSGDVTIKITNELLEPKKGKAKKDIQKLGPKTMFDTKENILSTPKATIASVVKALQKIGVSPKGIVSILEAMKKGGAISAEMEVI</sequence>
<dbReference type="GO" id="GO:0030288">
    <property type="term" value="C:outer membrane-bounded periplasmic space"/>
    <property type="evidence" value="ECO:0007669"/>
    <property type="project" value="InterPro"/>
</dbReference>
<comment type="subunit">
    <text evidence="4">The basal body constitutes a major portion of the flagellar organelle and consists of four rings (L,P,S, and M) mounted on a central rod.</text>
</comment>
<dbReference type="Pfam" id="PF02119">
    <property type="entry name" value="FlgI"/>
    <property type="match status" value="1"/>
</dbReference>
<dbReference type="HOGENOM" id="CLU_045235_1_0_7"/>
<proteinExistence type="inferred from homology"/>
<evidence type="ECO:0000256" key="2">
    <source>
        <dbReference type="ARBA" id="ARBA00022729"/>
    </source>
</evidence>
<keyword evidence="5" id="KW-0966">Cell projection</keyword>
<dbReference type="HAMAP" id="MF_00416">
    <property type="entry name" value="FlgI"/>
    <property type="match status" value="1"/>
</dbReference>
<keyword evidence="5" id="KW-0969">Cilium</keyword>
<comment type="subcellular location">
    <subcellularLocation>
        <location evidence="4">Periplasm</location>
    </subcellularLocation>
    <subcellularLocation>
        <location evidence="4">Bacterial flagellum basal body</location>
    </subcellularLocation>
</comment>
<keyword evidence="5" id="KW-0282">Flagellum</keyword>
<evidence type="ECO:0000313" key="6">
    <source>
        <dbReference type="Proteomes" id="UP000007934"/>
    </source>
</evidence>
<dbReference type="KEGG" id="hfe:HFELIS_09550"/>
<dbReference type="eggNOG" id="COG1706">
    <property type="taxonomic scope" value="Bacteria"/>
</dbReference>
<keyword evidence="4" id="KW-0574">Periplasm</keyword>
<dbReference type="PRINTS" id="PR01010">
    <property type="entry name" value="FLGPRINGFLGI"/>
</dbReference>
<comment type="similarity">
    <text evidence="4">Belongs to the FlgI family.</text>
</comment>
<keyword evidence="6" id="KW-1185">Reference proteome</keyword>
<name>E7ACK8_HELFC</name>
<evidence type="ECO:0000256" key="4">
    <source>
        <dbReference type="HAMAP-Rule" id="MF_00416"/>
    </source>
</evidence>
<evidence type="ECO:0000256" key="1">
    <source>
        <dbReference type="ARBA" id="ARBA00002591"/>
    </source>
</evidence>
<reference evidence="5 6" key="1">
    <citation type="journal article" date="2011" name="Genome Biol. Evol.">
        <title>Comparative whole genome sequence analysis of the carcinogenic bacterial model pathogen Helicobacter felis.</title>
        <authorList>
            <person name="Arnold I.C."/>
            <person name="Zigova Z."/>
            <person name="Holden M."/>
            <person name="Lawley T.D."/>
            <person name="Rad R."/>
            <person name="Dougan G."/>
            <person name="Falkow S."/>
            <person name="Bentley S.D."/>
            <person name="Muller A."/>
        </authorList>
    </citation>
    <scope>NUCLEOTIDE SEQUENCE [LARGE SCALE GENOMIC DNA]</scope>
    <source>
        <strain evidence="6">ATCC 49179 / CCUG 28539 / NCTC 12436 / CS1</strain>
    </source>
</reference>
<keyword evidence="2" id="KW-0732">Signal</keyword>
<dbReference type="InterPro" id="IPR001782">
    <property type="entry name" value="Flag_FlgI"/>
</dbReference>